<name>A0A554X551_9BURK</name>
<accession>A0A554X551</accession>
<dbReference type="OrthoDB" id="8794766at2"/>
<sequence>MLARETVLRKTAAGLHEQAQPSKAIGPRLRQLLVMCNGQRSVGELVELFGPQATEWASALLAQGWVEPVAGGDRQGQVSAGTTVVRAVTDRQTVTRASAAAVPTRRRSLAMSRMYMLDMAERLLGVQSDTVRAHLRVAREPQQVVAALADCMQLIEEIADPKVAARVREELYAMLPPELASGWSVLMKRQRA</sequence>
<reference evidence="1 2" key="1">
    <citation type="submission" date="2019-07" db="EMBL/GenBank/DDBJ databases">
        <title>Tepidimonas taiwanensis I1-1 draft genome.</title>
        <authorList>
            <person name="Da Costa M.S."/>
            <person name="Froufe H.J.C."/>
            <person name="Egas C."/>
            <person name="Albuquerque L."/>
        </authorList>
    </citation>
    <scope>NUCLEOTIDE SEQUENCE [LARGE SCALE GENOMIC DNA]</scope>
    <source>
        <strain evidence="1 2">I1-1</strain>
    </source>
</reference>
<evidence type="ECO:0000313" key="1">
    <source>
        <dbReference type="EMBL" id="TSE30961.1"/>
    </source>
</evidence>
<evidence type="ECO:0000313" key="2">
    <source>
        <dbReference type="Proteomes" id="UP000317763"/>
    </source>
</evidence>
<dbReference type="EMBL" id="VJOM01000018">
    <property type="protein sequence ID" value="TSE30961.1"/>
    <property type="molecule type" value="Genomic_DNA"/>
</dbReference>
<gene>
    <name evidence="1" type="ORF">Ttaiw_01710</name>
</gene>
<protein>
    <submittedName>
        <fullName evidence="1">Uncharacterized protein</fullName>
    </submittedName>
</protein>
<organism evidence="1 2">
    <name type="scientific">Tepidimonas taiwanensis</name>
    <dbReference type="NCBI Taxonomy" id="307486"/>
    <lineage>
        <taxon>Bacteria</taxon>
        <taxon>Pseudomonadati</taxon>
        <taxon>Pseudomonadota</taxon>
        <taxon>Betaproteobacteria</taxon>
        <taxon>Burkholderiales</taxon>
        <taxon>Tepidimonas</taxon>
    </lineage>
</organism>
<dbReference type="RefSeq" id="WP_043702844.1">
    <property type="nucleotide sequence ID" value="NZ_CP083911.1"/>
</dbReference>
<proteinExistence type="predicted"/>
<dbReference type="Proteomes" id="UP000317763">
    <property type="component" value="Unassembled WGS sequence"/>
</dbReference>
<keyword evidence="2" id="KW-1185">Reference proteome</keyword>
<comment type="caution">
    <text evidence="1">The sequence shown here is derived from an EMBL/GenBank/DDBJ whole genome shotgun (WGS) entry which is preliminary data.</text>
</comment>
<dbReference type="AlphaFoldDB" id="A0A554X551"/>